<dbReference type="EMBL" id="CAMPGE010002604">
    <property type="protein sequence ID" value="CAI2361413.1"/>
    <property type="molecule type" value="Genomic_DNA"/>
</dbReference>
<reference evidence="2" key="1">
    <citation type="submission" date="2023-07" db="EMBL/GenBank/DDBJ databases">
        <authorList>
            <consortium name="AG Swart"/>
            <person name="Singh M."/>
            <person name="Singh A."/>
            <person name="Seah K."/>
            <person name="Emmerich C."/>
        </authorList>
    </citation>
    <scope>NUCLEOTIDE SEQUENCE</scope>
    <source>
        <strain evidence="2">DP1</strain>
    </source>
</reference>
<comment type="caution">
    <text evidence="2">The sequence shown here is derived from an EMBL/GenBank/DDBJ whole genome shotgun (WGS) entry which is preliminary data.</text>
</comment>
<feature type="compositionally biased region" description="Polar residues" evidence="1">
    <location>
        <begin position="365"/>
        <end position="374"/>
    </location>
</feature>
<sequence>MSDPSVLANVSSVIEKTINRVCCRSELDRIFEQASPFAIEEQICHFKNIHDILYINYDHGELKRNDLHCWEAEEAEPPSIFDRFATNNIPVKKTIRFGSYAGDEDDGDHESPKRGPLSVYSKSSVFRRDLRKKGKYHLTHKFVPTQKPIPMDPEDPEDLFTRQMRAIKIKEFERDQEEIKKAKDLRRRLLAKSKAAAIKNEEKLLSKKAYTYNYNGEIIFVKMNNNEKFPTTLSQPRIGTKLKPVAQMPENTIHAIRNINMSQDEIVQKHFKPTSTQKEPEKVNKRRKKIKHLGKYFNNMVEPAGSNFDVMSASQGVCILENGKIKKGPLMKRNSSQETFQFGRRTSAFSSTINSQKSVGKFDPNSPSSTQQLNPILPNDQHILMVTGDYDTLMSGPELMTTRKLNRVASQGMISTDKDFDVTTLFLPDIGGDPMTRIEKSKISQQIFNKPSLLNITSMKKEFKDSSKVDDLNQNIMMNPTWGQHTKAEGLEHQNAARKPQIHNLIKSNKIEKLGTNKKKGSFLARMRMKNLTPHSHLPQPPLGESIGHGILKNEL</sequence>
<proteinExistence type="predicted"/>
<evidence type="ECO:0000313" key="2">
    <source>
        <dbReference type="EMBL" id="CAI2361413.1"/>
    </source>
</evidence>
<protein>
    <submittedName>
        <fullName evidence="2">Uncharacterized protein</fullName>
    </submittedName>
</protein>
<evidence type="ECO:0000313" key="3">
    <source>
        <dbReference type="Proteomes" id="UP001295684"/>
    </source>
</evidence>
<feature type="region of interest" description="Disordered" evidence="1">
    <location>
        <begin position="533"/>
        <end position="556"/>
    </location>
</feature>
<dbReference type="Proteomes" id="UP001295684">
    <property type="component" value="Unassembled WGS sequence"/>
</dbReference>
<evidence type="ECO:0000256" key="1">
    <source>
        <dbReference type="SAM" id="MobiDB-lite"/>
    </source>
</evidence>
<organism evidence="2 3">
    <name type="scientific">Euplotes crassus</name>
    <dbReference type="NCBI Taxonomy" id="5936"/>
    <lineage>
        <taxon>Eukaryota</taxon>
        <taxon>Sar</taxon>
        <taxon>Alveolata</taxon>
        <taxon>Ciliophora</taxon>
        <taxon>Intramacronucleata</taxon>
        <taxon>Spirotrichea</taxon>
        <taxon>Hypotrichia</taxon>
        <taxon>Euplotida</taxon>
        <taxon>Euplotidae</taxon>
        <taxon>Moneuplotes</taxon>
    </lineage>
</organism>
<dbReference type="AlphaFoldDB" id="A0AAD1U3T2"/>
<accession>A0AAD1U3T2</accession>
<feature type="region of interest" description="Disordered" evidence="1">
    <location>
        <begin position="355"/>
        <end position="375"/>
    </location>
</feature>
<keyword evidence="3" id="KW-1185">Reference proteome</keyword>
<gene>
    <name evidence="2" type="ORF">ECRASSUSDP1_LOCUS2724</name>
</gene>
<name>A0AAD1U3T2_EUPCR</name>